<dbReference type="Proteomes" id="UP000092460">
    <property type="component" value="Unassembled WGS sequence"/>
</dbReference>
<reference evidence="1" key="2">
    <citation type="submission" date="2020-05" db="UniProtKB">
        <authorList>
            <consortium name="EnsemblMetazoa"/>
        </authorList>
    </citation>
    <scope>IDENTIFICATION</scope>
    <source>
        <strain evidence="1">IAEA</strain>
    </source>
</reference>
<protein>
    <submittedName>
        <fullName evidence="1">Uncharacterized protein</fullName>
    </submittedName>
</protein>
<name>A0A1B0BRT7_9MUSC</name>
<dbReference type="VEuPathDB" id="VectorBase:GPPI038560"/>
<organism evidence="1 2">
    <name type="scientific">Glossina palpalis gambiensis</name>
    <dbReference type="NCBI Taxonomy" id="67801"/>
    <lineage>
        <taxon>Eukaryota</taxon>
        <taxon>Metazoa</taxon>
        <taxon>Ecdysozoa</taxon>
        <taxon>Arthropoda</taxon>
        <taxon>Hexapoda</taxon>
        <taxon>Insecta</taxon>
        <taxon>Pterygota</taxon>
        <taxon>Neoptera</taxon>
        <taxon>Endopterygota</taxon>
        <taxon>Diptera</taxon>
        <taxon>Brachycera</taxon>
        <taxon>Muscomorpha</taxon>
        <taxon>Hippoboscoidea</taxon>
        <taxon>Glossinidae</taxon>
        <taxon>Glossina</taxon>
    </lineage>
</organism>
<evidence type="ECO:0000313" key="2">
    <source>
        <dbReference type="Proteomes" id="UP000092460"/>
    </source>
</evidence>
<accession>A0A1B0BRT7</accession>
<proteinExistence type="predicted"/>
<dbReference type="EnsemblMetazoa" id="GPPI038560-RA">
    <property type="protein sequence ID" value="GPPI038560-PA"/>
    <property type="gene ID" value="GPPI038560"/>
</dbReference>
<dbReference type="AlphaFoldDB" id="A0A1B0BRT7"/>
<dbReference type="EMBL" id="JXJN01019316">
    <property type="status" value="NOT_ANNOTATED_CDS"/>
    <property type="molecule type" value="Genomic_DNA"/>
</dbReference>
<sequence length="211" mass="24891">MLANVYRCRILCFAYFFHFYSRKRYDCPSITINVNTSPQRPKRHCLLGRRNFYPLNCKQEEQSSPLIIVISNLTLVSKEGYHVESSLVPIYHNRTHLRSILQLFYSTLWDEQVLVPRLSPYKIYLKEKRADYRIQKRFSEKTCTAPKSIILLSFNWHPFAVVLITRTTRAYGILVSCVVFILCRDNTLNGIYECSVTRNVEQIFAMICDRT</sequence>
<reference evidence="2" key="1">
    <citation type="submission" date="2015-01" db="EMBL/GenBank/DDBJ databases">
        <authorList>
            <person name="Aksoy S."/>
            <person name="Warren W."/>
            <person name="Wilson R.K."/>
        </authorList>
    </citation>
    <scope>NUCLEOTIDE SEQUENCE [LARGE SCALE GENOMIC DNA]</scope>
    <source>
        <strain evidence="2">IAEA</strain>
    </source>
</reference>
<evidence type="ECO:0000313" key="1">
    <source>
        <dbReference type="EnsemblMetazoa" id="GPPI038560-PA"/>
    </source>
</evidence>
<keyword evidence="2" id="KW-1185">Reference proteome</keyword>